<name>A0A7S1STE5_9CHLO</name>
<feature type="compositionally biased region" description="Acidic residues" evidence="2">
    <location>
        <begin position="316"/>
        <end position="326"/>
    </location>
</feature>
<evidence type="ECO:0000256" key="2">
    <source>
        <dbReference type="SAM" id="MobiDB-lite"/>
    </source>
</evidence>
<evidence type="ECO:0000259" key="3">
    <source>
        <dbReference type="PROSITE" id="PS50222"/>
    </source>
</evidence>
<dbReference type="SUPFAM" id="SSF47473">
    <property type="entry name" value="EF-hand"/>
    <property type="match status" value="1"/>
</dbReference>
<dbReference type="PROSITE" id="PS00018">
    <property type="entry name" value="EF_HAND_1"/>
    <property type="match status" value="1"/>
</dbReference>
<dbReference type="PROSITE" id="PS50222">
    <property type="entry name" value="EF_HAND_2"/>
    <property type="match status" value="1"/>
</dbReference>
<evidence type="ECO:0000313" key="4">
    <source>
        <dbReference type="EMBL" id="CAD9208537.1"/>
    </source>
</evidence>
<accession>A0A7S1STE5</accession>
<protein>
    <recommendedName>
        <fullName evidence="3">EF-hand domain-containing protein</fullName>
    </recommendedName>
</protein>
<dbReference type="InterPro" id="IPR002048">
    <property type="entry name" value="EF_hand_dom"/>
</dbReference>
<organism evidence="4">
    <name type="scientific">Tetraselmis chuii</name>
    <dbReference type="NCBI Taxonomy" id="63592"/>
    <lineage>
        <taxon>Eukaryota</taxon>
        <taxon>Viridiplantae</taxon>
        <taxon>Chlorophyta</taxon>
        <taxon>core chlorophytes</taxon>
        <taxon>Chlorodendrophyceae</taxon>
        <taxon>Chlorodendrales</taxon>
        <taxon>Chlorodendraceae</taxon>
        <taxon>Tetraselmis</taxon>
    </lineage>
</organism>
<reference evidence="4" key="1">
    <citation type="submission" date="2021-01" db="EMBL/GenBank/DDBJ databases">
        <authorList>
            <person name="Corre E."/>
            <person name="Pelletier E."/>
            <person name="Niang G."/>
            <person name="Scheremetjew M."/>
            <person name="Finn R."/>
            <person name="Kale V."/>
            <person name="Holt S."/>
            <person name="Cochrane G."/>
            <person name="Meng A."/>
            <person name="Brown T."/>
            <person name="Cohen L."/>
        </authorList>
    </citation>
    <scope>NUCLEOTIDE SEQUENCE</scope>
    <source>
        <strain evidence="4">PLY429</strain>
    </source>
</reference>
<evidence type="ECO:0000256" key="1">
    <source>
        <dbReference type="ARBA" id="ARBA00022837"/>
    </source>
</evidence>
<feature type="region of interest" description="Disordered" evidence="2">
    <location>
        <begin position="237"/>
        <end position="326"/>
    </location>
</feature>
<dbReference type="Gene3D" id="1.10.238.10">
    <property type="entry name" value="EF-hand"/>
    <property type="match status" value="1"/>
</dbReference>
<dbReference type="EMBL" id="HBGG01020744">
    <property type="protein sequence ID" value="CAD9208537.1"/>
    <property type="molecule type" value="Transcribed_RNA"/>
</dbReference>
<dbReference type="InterPro" id="IPR011992">
    <property type="entry name" value="EF-hand-dom_pair"/>
</dbReference>
<proteinExistence type="predicted"/>
<feature type="compositionally biased region" description="Basic and acidic residues" evidence="2">
    <location>
        <begin position="237"/>
        <end position="251"/>
    </location>
</feature>
<dbReference type="AlphaFoldDB" id="A0A7S1STE5"/>
<feature type="domain" description="EF-hand" evidence="3">
    <location>
        <begin position="30"/>
        <end position="65"/>
    </location>
</feature>
<dbReference type="GO" id="GO:0005509">
    <property type="term" value="F:calcium ion binding"/>
    <property type="evidence" value="ECO:0007669"/>
    <property type="project" value="InterPro"/>
</dbReference>
<dbReference type="CDD" id="cd00051">
    <property type="entry name" value="EFh"/>
    <property type="match status" value="1"/>
</dbReference>
<gene>
    <name evidence="4" type="ORF">TCHU04912_LOCUS10774</name>
</gene>
<keyword evidence="1" id="KW-0106">Calcium</keyword>
<feature type="compositionally biased region" description="Low complexity" evidence="2">
    <location>
        <begin position="270"/>
        <end position="288"/>
    </location>
</feature>
<dbReference type="InterPro" id="IPR018247">
    <property type="entry name" value="EF_Hand_1_Ca_BS"/>
</dbReference>
<sequence length="326" mass="35334">MTLVKVVDRSESSYQRFQPIQSSHRTLPKIKLQQAHAVFLLLDTDRDGLLTGAEITHGGRLLGLQLSVIVNGDIEQAPPTVTFEQFCALVAEAMHRDHNSVDDLTFETSKLYSCIDKFGKGVITPDALFAFFKSIGDDVPKELVDAMMDAIDTDLNGDEVSEAELRTFLDTCNCRATKPTILRMPRAPFSLYASMMQELLDFDIDASTEKPPAPKQDALFSMVELKKTMDGKQYAREVTSKVGVHSKDGKGGLKPQSSLSGADDGHPRAPRYASSSSPSEQASRASEAGDGADEQSQTEDTSLAEGGGPSASAEISADDTDYSDEE</sequence>